<dbReference type="InterPro" id="IPR000467">
    <property type="entry name" value="G_patch_dom"/>
</dbReference>
<keyword evidence="4" id="KW-1185">Reference proteome</keyword>
<keyword evidence="3" id="KW-0238">DNA-binding</keyword>
<dbReference type="Proteomes" id="UP000623467">
    <property type="component" value="Unassembled WGS sequence"/>
</dbReference>
<dbReference type="PROSITE" id="PS50174">
    <property type="entry name" value="G_PATCH"/>
    <property type="match status" value="1"/>
</dbReference>
<protein>
    <submittedName>
        <fullName evidence="3">G-patch-domain Zn-finger DNA-binding protein</fullName>
    </submittedName>
</protein>
<feature type="region of interest" description="Disordered" evidence="1">
    <location>
        <begin position="255"/>
        <end position="338"/>
    </location>
</feature>
<evidence type="ECO:0000313" key="3">
    <source>
        <dbReference type="EMBL" id="KAF7339673.1"/>
    </source>
</evidence>
<reference evidence="3" key="1">
    <citation type="submission" date="2020-05" db="EMBL/GenBank/DDBJ databases">
        <title>Mycena genomes resolve the evolution of fungal bioluminescence.</title>
        <authorList>
            <person name="Tsai I.J."/>
        </authorList>
    </citation>
    <scope>NUCLEOTIDE SEQUENCE</scope>
    <source>
        <strain evidence="3">160909Yilan</strain>
    </source>
</reference>
<dbReference type="SMART" id="SM00443">
    <property type="entry name" value="G_patch"/>
    <property type="match status" value="1"/>
</dbReference>
<sequence length="457" mass="50747">MSTESIARWNAIPLERETLKRPRPEDDDSDDDISLVSRTPSPPPDPMDIDKYDEYVARPEQEVITVETKIKPTNKGFAMLAKLGWVEGQPLGVSGEGRVDPIPFQIKRDSTGLGTWTQDVRMIESTVSQRREMDSEKLAKETEEQRRAREDLVARRTALDSELSTAIKAFYCELCEKQFKTVVAYTEHTNSYAHHHKARFKDMQANIRIPQDDVDKRKEKERKREEKELRKIAAANGIKMAKPTPAVIPTLAPAEPVGASIDGEPMDSGRPSASSSGFKKSGWATVGSSTSAGPPPEPAVPSAPSSSFNHSASRTGGWASLGSGSSQSSPPPASPRLPHLLRPPAMRLLRLRELEAGQLSHRRQNLARLDGLLQPLPTHLQNPYLAMEGGRQLLFLPLPPPPALTSATPPTNACPRRRSPFFQVHSSSLRLATVPKSRFCQTTLKSRRTRKKKFQFY</sequence>
<feature type="region of interest" description="Disordered" evidence="1">
    <location>
        <begin position="17"/>
        <end position="50"/>
    </location>
</feature>
<dbReference type="PANTHER" id="PTHR47251">
    <property type="entry name" value="FINGER DOMAIN PROTEIN, PUTATIVE (AFU_ORTHOLOGUE AFUA_3G04180)-RELATED"/>
    <property type="match status" value="1"/>
</dbReference>
<evidence type="ECO:0000259" key="2">
    <source>
        <dbReference type="PROSITE" id="PS50174"/>
    </source>
</evidence>
<feature type="domain" description="G-patch" evidence="2">
    <location>
        <begin position="72"/>
        <end position="118"/>
    </location>
</feature>
<dbReference type="GO" id="GO:0003677">
    <property type="term" value="F:DNA binding"/>
    <property type="evidence" value="ECO:0007669"/>
    <property type="project" value="UniProtKB-KW"/>
</dbReference>
<dbReference type="InterPro" id="IPR013087">
    <property type="entry name" value="Znf_C2H2_type"/>
</dbReference>
<dbReference type="InterPro" id="IPR036236">
    <property type="entry name" value="Znf_C2H2_sf"/>
</dbReference>
<evidence type="ECO:0000256" key="1">
    <source>
        <dbReference type="SAM" id="MobiDB-lite"/>
    </source>
</evidence>
<evidence type="ECO:0000313" key="4">
    <source>
        <dbReference type="Proteomes" id="UP000623467"/>
    </source>
</evidence>
<dbReference type="EMBL" id="JACAZH010000031">
    <property type="protein sequence ID" value="KAF7339673.1"/>
    <property type="molecule type" value="Genomic_DNA"/>
</dbReference>
<gene>
    <name evidence="3" type="ORF">MSAN_02182300</name>
</gene>
<name>A0A8H7CLG1_9AGAR</name>
<comment type="caution">
    <text evidence="3">The sequence shown here is derived from an EMBL/GenBank/DDBJ whole genome shotgun (WGS) entry which is preliminary data.</text>
</comment>
<organism evidence="3 4">
    <name type="scientific">Mycena sanguinolenta</name>
    <dbReference type="NCBI Taxonomy" id="230812"/>
    <lineage>
        <taxon>Eukaryota</taxon>
        <taxon>Fungi</taxon>
        <taxon>Dikarya</taxon>
        <taxon>Basidiomycota</taxon>
        <taxon>Agaricomycotina</taxon>
        <taxon>Agaricomycetes</taxon>
        <taxon>Agaricomycetidae</taxon>
        <taxon>Agaricales</taxon>
        <taxon>Marasmiineae</taxon>
        <taxon>Mycenaceae</taxon>
        <taxon>Mycena</taxon>
    </lineage>
</organism>
<accession>A0A8H7CLG1</accession>
<dbReference type="SUPFAM" id="SSF57667">
    <property type="entry name" value="beta-beta-alpha zinc fingers"/>
    <property type="match status" value="1"/>
</dbReference>
<proteinExistence type="predicted"/>
<dbReference type="AlphaFoldDB" id="A0A8H7CLG1"/>
<dbReference type="Pfam" id="PF01585">
    <property type="entry name" value="G-patch"/>
    <property type="match status" value="1"/>
</dbReference>
<dbReference type="PROSITE" id="PS00028">
    <property type="entry name" value="ZINC_FINGER_C2H2_1"/>
    <property type="match status" value="1"/>
</dbReference>
<feature type="compositionally biased region" description="Low complexity" evidence="1">
    <location>
        <begin position="302"/>
        <end position="313"/>
    </location>
</feature>
<dbReference type="OrthoDB" id="4822at2759"/>
<dbReference type="PANTHER" id="PTHR47251:SF1">
    <property type="entry name" value="FINGER DOMAIN PROTEIN, PUTATIVE (AFU_ORTHOLOGUE AFUA_3G04180)-RELATED"/>
    <property type="match status" value="1"/>
</dbReference>